<evidence type="ECO:0000256" key="1">
    <source>
        <dbReference type="SAM" id="MobiDB-lite"/>
    </source>
</evidence>
<accession>A0A448XAW1</accession>
<keyword evidence="3" id="KW-1185">Reference proteome</keyword>
<proteinExistence type="predicted"/>
<evidence type="ECO:0000313" key="2">
    <source>
        <dbReference type="EMBL" id="VEL32411.1"/>
    </source>
</evidence>
<feature type="region of interest" description="Disordered" evidence="1">
    <location>
        <begin position="345"/>
        <end position="419"/>
    </location>
</feature>
<feature type="compositionally biased region" description="Acidic residues" evidence="1">
    <location>
        <begin position="381"/>
        <end position="397"/>
    </location>
</feature>
<reference evidence="2" key="1">
    <citation type="submission" date="2018-11" db="EMBL/GenBank/DDBJ databases">
        <authorList>
            <consortium name="Pathogen Informatics"/>
        </authorList>
    </citation>
    <scope>NUCLEOTIDE SEQUENCE</scope>
</reference>
<dbReference type="Proteomes" id="UP000784294">
    <property type="component" value="Unassembled WGS sequence"/>
</dbReference>
<sequence length="434" mass="49842">MLKRSTKRTITKFKTVATLTHRELHAINHQPSSQDALEFLRKSPKVPLIAQMNVTCTETCVLLETKKSANEAVQTIPWLKMPYVDIIEVYRFTASPRALVMSVVHRAQNTFAYEGLNFRSRTERDKYVNCLLLISSNLASKEMNTSGLITDQNEKRSSPTGLYTDDALLMTPAANNTLRVDHQVNVRSIYDTTGLFDQSYIVNREAYQLAYFKSDQRMLDPTDWIVCYVVRLISHINLGPKSDTTYEEKYELIKECQYKKSCCKYQLKSYSNRFIIRPLGYESPDLAYPKVHYSNVIRAIEFTHDIQKPVVLLVVNRQDRIYHLVIQVELREDLEEITDMIKQYQAQKSSGMTRSSRASSETSHGETSNMWEHEIGGFGGESDDEGEESSGASDEDANNGIFDGVSNNNYRYYEKNNSGFRDEERLQAVMKKRG</sequence>
<feature type="compositionally biased region" description="Polar residues" evidence="1">
    <location>
        <begin position="405"/>
        <end position="419"/>
    </location>
</feature>
<dbReference type="EMBL" id="CAAALY010244150">
    <property type="protein sequence ID" value="VEL32411.1"/>
    <property type="molecule type" value="Genomic_DNA"/>
</dbReference>
<feature type="compositionally biased region" description="Polar residues" evidence="1">
    <location>
        <begin position="361"/>
        <end position="370"/>
    </location>
</feature>
<gene>
    <name evidence="2" type="ORF">PXEA_LOCUS25851</name>
</gene>
<name>A0A448XAW1_9PLAT</name>
<feature type="compositionally biased region" description="Low complexity" evidence="1">
    <location>
        <begin position="349"/>
        <end position="360"/>
    </location>
</feature>
<dbReference type="AlphaFoldDB" id="A0A448XAW1"/>
<evidence type="ECO:0000313" key="3">
    <source>
        <dbReference type="Proteomes" id="UP000784294"/>
    </source>
</evidence>
<comment type="caution">
    <text evidence="2">The sequence shown here is derived from an EMBL/GenBank/DDBJ whole genome shotgun (WGS) entry which is preliminary data.</text>
</comment>
<protein>
    <submittedName>
        <fullName evidence="2">Uncharacterized protein</fullName>
    </submittedName>
</protein>
<organism evidence="2 3">
    <name type="scientific">Protopolystoma xenopodis</name>
    <dbReference type="NCBI Taxonomy" id="117903"/>
    <lineage>
        <taxon>Eukaryota</taxon>
        <taxon>Metazoa</taxon>
        <taxon>Spiralia</taxon>
        <taxon>Lophotrochozoa</taxon>
        <taxon>Platyhelminthes</taxon>
        <taxon>Monogenea</taxon>
        <taxon>Polyopisthocotylea</taxon>
        <taxon>Polystomatidea</taxon>
        <taxon>Polystomatidae</taxon>
        <taxon>Protopolystoma</taxon>
    </lineage>
</organism>